<dbReference type="Proteomes" id="UP001060919">
    <property type="component" value="Chromosome"/>
</dbReference>
<evidence type="ECO:0000313" key="4">
    <source>
        <dbReference type="EMBL" id="BDS10517.1"/>
    </source>
</evidence>
<dbReference type="NCBIfam" id="TIGR04183">
    <property type="entry name" value="Por_Secre_tail"/>
    <property type="match status" value="1"/>
</dbReference>
<protein>
    <submittedName>
        <fullName evidence="4">T9SS type A sorting domain-containing protein</fullName>
    </submittedName>
</protein>
<sequence length="1379" mass="150004">MKLNLKSLAFFFLFFSSIHLFSQSLNLEWAYAPQSVGWDEASEIVQDSAGFIYVTGYFGQTTDFDPSAGTAILNSNVGTDDLFVLKLDPFGNLVWAKGTNVPSLVDVRGEGLAIDDAGNIYVTGYFDGTVDFDPGPAVNNLTSNGGTDIFVLKLDNDGVFQWAHSFGDYSEDEGVAITTDPMGNVCVTGFFKFTVDFDPGSGINNLTALNREVFVLKLDAAGNLVWAKSLEGTTSSDEGRDIKTDANGNIYMTGYFSGNLGIDPGVGSSFLYSQGNWDVFIVKWTAAGNLVWGRSIGGPMDDSGWSLDVDAGGNVYTTGYFEGTCNFDLWGTNTMETAVGNSDIFIQKLDSNGWFQWVKPFGSAAYDWGQRVEVDNHGDVYITGFFVDSIDFDPGPGVHQLRANGAADAFIQKLTNNGDFLWATSFGGTHQERCRGLLVDKITNDVYTAGKINGVVDFDPSSGVYNLGTNGWNSMFVYKMSQHKIWGEVYQDFNQNCNLDMGETPITNRHLIINPGSLVVTTNSAGRWSYPSLPTGNYTITLDTSGAWIPTCSPIQNFTVINTDSIMRLSDFGVISGNPCPAHTISINAPTLRPGFSNQKVYVHACNDNIATAIIDSAYVIVELDALLTVQNSSLPFTSLGNNLYKVELDSLYPNECADFWLNCTLSNSAVLGQSLCMKANLYPTSPCIWDSIPNPYPSGFSACTSSYDFSHLELSATCENDTIKYTLTNTGTGNMSCFAPIRVFVDGQYLLMDSIQLNSGLAANFAYVGDGRTWRMEVNQHPLHPGNSQPSATVERCGSLSNWTPNLVNLFPHDDANPDVDIFCGVVTGSYDPNDKRGFPLGLGTENEILPQQDLDYIIRFQNTGTDTAFVVVIRDTLPMELDILSLREGAASHDYSFRIYGPRVLEWRFNNIILPDSSSNLIASQGFVSFKVKQAANLPLGTIINNHAAIYFDFNQPIITNTSKHKLAVPKELNWDGTATISRAICDSFIFNYLNYNQSGVYYNTVQNGGQDSLYTLNLTINHSSSSQLTENACMSYTAPDSQVYTTSGQYIAVLPNAKGCDSTITIDLTINNTSSSMLTESACMSYTAPDSQIYTTSGQYIAVIPNAEGCDSTITIDLTINNTSSSMLTESACMSYTAPDSQVYTTSGQYIAVLPNAEGCDSTITIDLTINNTSSSMLTESACMSYTAPDSQVYTTSGQYIAVLPNAEGCDSTITIDLTIDTLVSDSIIHNGANLIAYSSGLSYQWLDCNNGNSLISGAINQQFIPVNNGSYAVAITNGSCVLISDCINVTTVGHSLIKNSNIKIYPNPTKGRFYIKKDNNEAIEIKIVNNLGQIIYHKTSNQLITEINLDRVTSGVYYLSISNGQSIVQAKIIKE</sequence>
<dbReference type="Pfam" id="PF18962">
    <property type="entry name" value="Por_Secre_tail"/>
    <property type="match status" value="1"/>
</dbReference>
<dbReference type="RefSeq" id="WP_264791820.1">
    <property type="nucleotide sequence ID" value="NZ_AP026867.1"/>
</dbReference>
<dbReference type="InterPro" id="IPR052918">
    <property type="entry name" value="Motility_Chemotaxis_Reg"/>
</dbReference>
<dbReference type="Gene3D" id="2.60.40.10">
    <property type="entry name" value="Immunoglobulins"/>
    <property type="match status" value="1"/>
</dbReference>
<keyword evidence="1" id="KW-0732">Signal</keyword>
<evidence type="ECO:0000313" key="5">
    <source>
        <dbReference type="Proteomes" id="UP001060919"/>
    </source>
</evidence>
<dbReference type="InterPro" id="IPR026444">
    <property type="entry name" value="Secre_tail"/>
</dbReference>
<feature type="domain" description="Secretion system C-terminal sorting" evidence="2">
    <location>
        <begin position="1308"/>
        <end position="1377"/>
    </location>
</feature>
<feature type="chain" id="PRO_5037527947" evidence="1">
    <location>
        <begin position="23"/>
        <end position="1379"/>
    </location>
</feature>
<evidence type="ECO:0000259" key="2">
    <source>
        <dbReference type="Pfam" id="PF18962"/>
    </source>
</evidence>
<dbReference type="InterPro" id="IPR055353">
    <property type="entry name" value="DUF7619"/>
</dbReference>
<dbReference type="PANTHER" id="PTHR35580:SF1">
    <property type="entry name" value="PHYTASE-LIKE DOMAIN-CONTAINING PROTEIN"/>
    <property type="match status" value="1"/>
</dbReference>
<name>A0A915YCF4_9BACT</name>
<evidence type="ECO:0000256" key="1">
    <source>
        <dbReference type="SAM" id="SignalP"/>
    </source>
</evidence>
<dbReference type="InterPro" id="IPR013783">
    <property type="entry name" value="Ig-like_fold"/>
</dbReference>
<evidence type="ECO:0000259" key="3">
    <source>
        <dbReference type="Pfam" id="PF24595"/>
    </source>
</evidence>
<dbReference type="SUPFAM" id="SSF117074">
    <property type="entry name" value="Hypothetical protein PA1324"/>
    <property type="match status" value="1"/>
</dbReference>
<dbReference type="Pfam" id="PF24595">
    <property type="entry name" value="DUF7619"/>
    <property type="match status" value="1"/>
</dbReference>
<gene>
    <name evidence="4" type="ORF">AsAng_0012250</name>
</gene>
<proteinExistence type="predicted"/>
<keyword evidence="5" id="KW-1185">Reference proteome</keyword>
<organism evidence="4 5">
    <name type="scientific">Aureispira anguillae</name>
    <dbReference type="NCBI Taxonomy" id="2864201"/>
    <lineage>
        <taxon>Bacteria</taxon>
        <taxon>Pseudomonadati</taxon>
        <taxon>Bacteroidota</taxon>
        <taxon>Saprospiria</taxon>
        <taxon>Saprospirales</taxon>
        <taxon>Saprospiraceae</taxon>
        <taxon>Aureispira</taxon>
    </lineage>
</organism>
<dbReference type="KEGG" id="aup:AsAng_0012250"/>
<feature type="signal peptide" evidence="1">
    <location>
        <begin position="1"/>
        <end position="22"/>
    </location>
</feature>
<reference evidence="4" key="1">
    <citation type="submission" date="2022-09" db="EMBL/GenBank/DDBJ databases">
        <title>Aureispira anguillicida sp. nov., isolated from Leptocephalus of Japanese eel Anguilla japonica.</title>
        <authorList>
            <person name="Yuasa K."/>
            <person name="Mekata T."/>
            <person name="Ikunari K."/>
        </authorList>
    </citation>
    <scope>NUCLEOTIDE SEQUENCE</scope>
    <source>
        <strain evidence="4">EL160426</strain>
    </source>
</reference>
<dbReference type="EMBL" id="AP026867">
    <property type="protein sequence ID" value="BDS10517.1"/>
    <property type="molecule type" value="Genomic_DNA"/>
</dbReference>
<accession>A0A915YCF4</accession>
<feature type="domain" description="DUF7619" evidence="3">
    <location>
        <begin position="833"/>
        <end position="967"/>
    </location>
</feature>
<dbReference type="PANTHER" id="PTHR35580">
    <property type="entry name" value="CELL SURFACE GLYCOPROTEIN (S-LAYER PROTEIN)-LIKE PROTEIN"/>
    <property type="match status" value="1"/>
</dbReference>